<dbReference type="EMBL" id="VWZE01020139">
    <property type="protein sequence ID" value="NXF95352.1"/>
    <property type="molecule type" value="Genomic_DNA"/>
</dbReference>
<gene>
    <name evidence="2" type="primary">Exoc3l2</name>
    <name evidence="2" type="ORF">EUBBOU_R15704</name>
</gene>
<dbReference type="GO" id="GO:0051601">
    <property type="term" value="P:exocyst localization"/>
    <property type="evidence" value="ECO:0007669"/>
    <property type="project" value="TreeGrafter"/>
</dbReference>
<dbReference type="Proteomes" id="UP000583613">
    <property type="component" value="Unassembled WGS sequence"/>
</dbReference>
<dbReference type="Pfam" id="PF06046">
    <property type="entry name" value="Sec6"/>
    <property type="match status" value="1"/>
</dbReference>
<name>A0A7K8XXE9_9PICI</name>
<feature type="non-terminal residue" evidence="2">
    <location>
        <position position="89"/>
    </location>
</feature>
<dbReference type="GO" id="GO:0000145">
    <property type="term" value="C:exocyst"/>
    <property type="evidence" value="ECO:0007669"/>
    <property type="project" value="InterPro"/>
</dbReference>
<feature type="non-terminal residue" evidence="2">
    <location>
        <position position="1"/>
    </location>
</feature>
<dbReference type="PANTHER" id="PTHR21292">
    <property type="entry name" value="EXOCYST COMPLEX COMPONENT SEC6-RELATED"/>
    <property type="match status" value="1"/>
</dbReference>
<keyword evidence="3" id="KW-1185">Reference proteome</keyword>
<accession>A0A7K8XXE9</accession>
<reference evidence="2 3" key="1">
    <citation type="submission" date="2019-09" db="EMBL/GenBank/DDBJ databases">
        <title>Bird 10,000 Genomes (B10K) Project - Family phase.</title>
        <authorList>
            <person name="Zhang G."/>
        </authorList>
    </citation>
    <scope>NUCLEOTIDE SEQUENCE [LARGE SCALE GENOMIC DNA]</scope>
    <source>
        <strain evidence="2">B10K-DU-001-04</strain>
        <tissue evidence="2">Muscle</tissue>
    </source>
</reference>
<proteinExistence type="inferred from homology"/>
<dbReference type="GO" id="GO:0006887">
    <property type="term" value="P:exocytosis"/>
    <property type="evidence" value="ECO:0007669"/>
    <property type="project" value="InterPro"/>
</dbReference>
<dbReference type="GO" id="GO:0000149">
    <property type="term" value="F:SNARE binding"/>
    <property type="evidence" value="ECO:0007669"/>
    <property type="project" value="TreeGrafter"/>
</dbReference>
<evidence type="ECO:0000313" key="2">
    <source>
        <dbReference type="EMBL" id="NXF95352.1"/>
    </source>
</evidence>
<dbReference type="AlphaFoldDB" id="A0A7K8XXE9"/>
<dbReference type="InterPro" id="IPR010326">
    <property type="entry name" value="EXOC3/Sec6"/>
</dbReference>
<dbReference type="Gene3D" id="1.10.357.70">
    <property type="entry name" value="Exocyst complex component Sec6, C-terminal domain"/>
    <property type="match status" value="1"/>
</dbReference>
<dbReference type="InterPro" id="IPR042532">
    <property type="entry name" value="EXOC3/Sec6_C"/>
</dbReference>
<comment type="similarity">
    <text evidence="1">Belongs to the SEC6 family.</text>
</comment>
<organism evidence="2 3">
    <name type="scientific">Eubucco bourcierii</name>
    <name type="common">red-headed barbet</name>
    <dbReference type="NCBI Taxonomy" id="91767"/>
    <lineage>
        <taxon>Eukaryota</taxon>
        <taxon>Metazoa</taxon>
        <taxon>Chordata</taxon>
        <taxon>Craniata</taxon>
        <taxon>Vertebrata</taxon>
        <taxon>Euteleostomi</taxon>
        <taxon>Archelosauria</taxon>
        <taxon>Archosauria</taxon>
        <taxon>Dinosauria</taxon>
        <taxon>Saurischia</taxon>
        <taxon>Theropoda</taxon>
        <taxon>Coelurosauria</taxon>
        <taxon>Aves</taxon>
        <taxon>Neognathae</taxon>
        <taxon>Neoaves</taxon>
        <taxon>Telluraves</taxon>
        <taxon>Coraciimorphae</taxon>
        <taxon>Piciformes</taxon>
        <taxon>Ramphastidae</taxon>
        <taxon>Eubucco</taxon>
    </lineage>
</organism>
<evidence type="ECO:0000256" key="1">
    <source>
        <dbReference type="ARBA" id="ARBA00009447"/>
    </source>
</evidence>
<dbReference type="PANTHER" id="PTHR21292:SF7">
    <property type="entry name" value="EXOCYST COMPLEX COMPONENT 3-LIKE 2"/>
    <property type="match status" value="1"/>
</dbReference>
<dbReference type="OrthoDB" id="9948828at2759"/>
<evidence type="ECO:0000313" key="3">
    <source>
        <dbReference type="Proteomes" id="UP000583613"/>
    </source>
</evidence>
<sequence>EAFDGIVLSLTSFAQQLRPLHPEPYQVLVSELHRKVLQEYVRPLLQGRLHCSSAKMRSRLASRLADEGRQLRELFSRLVRTSLLLHAHE</sequence>
<protein>
    <submittedName>
        <fullName evidence="2">EX3L2 protein</fullName>
    </submittedName>
</protein>
<comment type="caution">
    <text evidence="2">The sequence shown here is derived from an EMBL/GenBank/DDBJ whole genome shotgun (WGS) entry which is preliminary data.</text>
</comment>